<dbReference type="PRINTS" id="PR00095">
    <property type="entry name" value="ANTSNTHASEI"/>
</dbReference>
<dbReference type="PANTHER" id="PTHR11236:SF9">
    <property type="entry name" value="ANTHRANILATE SYNTHASE COMPONENT 1"/>
    <property type="match status" value="1"/>
</dbReference>
<dbReference type="SUPFAM" id="SSF56322">
    <property type="entry name" value="ADC synthase"/>
    <property type="match status" value="1"/>
</dbReference>
<keyword evidence="9 11" id="KW-0456">Lyase</keyword>
<protein>
    <recommendedName>
        <fullName evidence="11">Anthranilate synthase component 1</fullName>
        <ecNumber evidence="11">4.1.3.27</ecNumber>
    </recommendedName>
</protein>
<dbReference type="GO" id="GO:0004049">
    <property type="term" value="F:anthranilate synthase activity"/>
    <property type="evidence" value="ECO:0007669"/>
    <property type="project" value="UniProtKB-EC"/>
</dbReference>
<keyword evidence="8 11" id="KW-0057">Aromatic amino acid biosynthesis</keyword>
<dbReference type="GeneID" id="9418568"/>
<dbReference type="InterPro" id="IPR019999">
    <property type="entry name" value="Anth_synth_I-like"/>
</dbReference>
<dbReference type="PATRIC" id="fig|795797.18.peg.775"/>
<dbReference type="GO" id="GO:0046872">
    <property type="term" value="F:metal ion binding"/>
    <property type="evidence" value="ECO:0007669"/>
    <property type="project" value="UniProtKB-KW"/>
</dbReference>
<proteinExistence type="inferred from homology"/>
<evidence type="ECO:0000256" key="2">
    <source>
        <dbReference type="ARBA" id="ARBA00004873"/>
    </source>
</evidence>
<evidence type="ECO:0000256" key="11">
    <source>
        <dbReference type="RuleBase" id="RU364045"/>
    </source>
</evidence>
<dbReference type="NCBIfam" id="TIGR01820">
    <property type="entry name" value="TrpE-arch"/>
    <property type="match status" value="1"/>
</dbReference>
<reference evidence="14 16" key="1">
    <citation type="journal article" date="2010" name="J. Bacteriol.">
        <title>Complete genome sequence of Halalkalicoccus jeotgali B3(T), an extremely halophilic archaeon.</title>
        <authorList>
            <person name="Roh S.W."/>
            <person name="Nam Y.D."/>
            <person name="Nam S.H."/>
            <person name="Choi S.H."/>
            <person name="Park H.S."/>
            <person name="Bae J.W."/>
        </authorList>
    </citation>
    <scope>NUCLEOTIDE SEQUENCE [LARGE SCALE GENOMIC DNA]</scope>
    <source>
        <strain evidence="14">B3</strain>
        <strain evidence="16">DSM 18796 / CECT 7217 / JCM 14584 / KCTC 4019 / B3</strain>
    </source>
</reference>
<dbReference type="InterPro" id="IPR010116">
    <property type="entry name" value="Anthranilate_synth_I_arc_typ"/>
</dbReference>
<dbReference type="Pfam" id="PF00425">
    <property type="entry name" value="Chorismate_bind"/>
    <property type="match status" value="1"/>
</dbReference>
<comment type="function">
    <text evidence="11">Part of a heterotetrameric complex that catalyzes the two-step biosynthesis of anthranilate, an intermediate in the biosynthesis of L-tryptophan. In the first step, the glutamine-binding beta subunit (TrpG) of anthranilate synthase (AS) provides the glutamine amidotransferase activity which generates ammonia as a substrate that, along with chorismate, is used in the second step, catalyzed by the large alpha subunit of AS (TrpE) to produce anthranilate. In the absence of TrpG, TrpE can synthesize anthranilate directly from chorismate and high concentrations of ammonia.</text>
</comment>
<evidence type="ECO:0000256" key="7">
    <source>
        <dbReference type="ARBA" id="ARBA00022842"/>
    </source>
</evidence>
<dbReference type="RefSeq" id="WP_008417865.1">
    <property type="nucleotide sequence ID" value="NC_014297.1"/>
</dbReference>
<dbReference type="Proteomes" id="UP000011645">
    <property type="component" value="Unassembled WGS sequence"/>
</dbReference>
<dbReference type="InterPro" id="IPR006805">
    <property type="entry name" value="Anth_synth_I_N"/>
</dbReference>
<evidence type="ECO:0000256" key="4">
    <source>
        <dbReference type="ARBA" id="ARBA00022605"/>
    </source>
</evidence>
<keyword evidence="7 11" id="KW-0460">Magnesium</keyword>
<evidence type="ECO:0000256" key="10">
    <source>
        <dbReference type="ARBA" id="ARBA00047683"/>
    </source>
</evidence>
<feature type="domain" description="Chorismate-utilising enzyme C-terminal" evidence="12">
    <location>
        <begin position="239"/>
        <end position="495"/>
    </location>
</feature>
<keyword evidence="6 11" id="KW-0822">Tryptophan biosynthesis</keyword>
<comment type="similarity">
    <text evidence="3 11">Belongs to the anthranilate synthase component I family.</text>
</comment>
<dbReference type="KEGG" id="hje:HacjB3_03850"/>
<dbReference type="Gene3D" id="3.60.120.10">
    <property type="entry name" value="Anthranilate synthase"/>
    <property type="match status" value="1"/>
</dbReference>
<reference evidence="15 17" key="2">
    <citation type="journal article" date="2014" name="PLoS Genet.">
        <title>Phylogenetically driven sequencing of extremely halophilic archaea reveals strategies for static and dynamic osmo-response.</title>
        <authorList>
            <person name="Becker E.A."/>
            <person name="Seitzer P.M."/>
            <person name="Tritt A."/>
            <person name="Larsen D."/>
            <person name="Krusor M."/>
            <person name="Yao A.I."/>
            <person name="Wu D."/>
            <person name="Madern D."/>
            <person name="Eisen J.A."/>
            <person name="Darling A.E."/>
            <person name="Facciotti M.T."/>
        </authorList>
    </citation>
    <scope>NUCLEOTIDE SEQUENCE [LARGE SCALE GENOMIC DNA]</scope>
    <source>
        <strain evidence="15">B3</strain>
        <strain evidence="17">DSM 18796 / CECT 7217 / JCM 14584 / KCTC 4019 / B3</strain>
    </source>
</reference>
<keyword evidence="5 11" id="KW-0479">Metal-binding</keyword>
<evidence type="ECO:0000259" key="12">
    <source>
        <dbReference type="Pfam" id="PF00425"/>
    </source>
</evidence>
<dbReference type="EMBL" id="AOHV01000040">
    <property type="protein sequence ID" value="ELY34657.1"/>
    <property type="molecule type" value="Genomic_DNA"/>
</dbReference>
<dbReference type="HOGENOM" id="CLU_006493_9_0_2"/>
<dbReference type="eggNOG" id="arCOG02014">
    <property type="taxonomic scope" value="Archaea"/>
</dbReference>
<comment type="catalytic activity">
    <reaction evidence="10 11">
        <text>chorismate + L-glutamine = anthranilate + pyruvate + L-glutamate + H(+)</text>
        <dbReference type="Rhea" id="RHEA:21732"/>
        <dbReference type="ChEBI" id="CHEBI:15361"/>
        <dbReference type="ChEBI" id="CHEBI:15378"/>
        <dbReference type="ChEBI" id="CHEBI:16567"/>
        <dbReference type="ChEBI" id="CHEBI:29748"/>
        <dbReference type="ChEBI" id="CHEBI:29985"/>
        <dbReference type="ChEBI" id="CHEBI:58359"/>
        <dbReference type="EC" id="4.1.3.27"/>
    </reaction>
</comment>
<sequence length="514" mass="55923">MIDRESFRERAAVEEPSVVYVGAELDVETTPLAAYGALDTEYGYLLESAEKVASSDPDGAFQPASTTATRHARYSFVGYDPESVVTVRSGSAEVDVLGDERLETLVEPNGGDTLDTLREALPEVPRIGFPADGHLHGGLVGFLAYDAVYDLWLSEVGIERPASETPDAQFVLSTRTLVFDEVEGTLTLSLTPIVFPEDDPDELYDALETEVERVRESLVAADEPETGGFVREGERAGSREEYEAVVRETKERVLDGDIYQGVLSRKRELIGDVDPLGLYEALREINPSPYMYLLGYGERTVVGASPETLISVRDGLVTSNPIAGTCSRGSSPVEDRRLAGEMLADDKERAEHTMLVDLARNDVRRVSKPGSVRVEEFMNVLKYSHVQHIESTVTGELATGCDSFDATRAAFPAGTLSGAPKIRAMEIIDELEREPRGIYGGGVGYYSWTGDADTAIAIRTATIEHGERNRITVQAGAGLVADSDPAAEYEETEKKMGGVLDALERIEVEQGVLQ</sequence>
<evidence type="ECO:0000313" key="15">
    <source>
        <dbReference type="EMBL" id="ELY34657.1"/>
    </source>
</evidence>
<keyword evidence="17" id="KW-1185">Reference proteome</keyword>
<dbReference type="EMBL" id="CP002062">
    <property type="protein sequence ID" value="ADJ14161.1"/>
    <property type="molecule type" value="Genomic_DNA"/>
</dbReference>
<evidence type="ECO:0000313" key="16">
    <source>
        <dbReference type="Proteomes" id="UP000000390"/>
    </source>
</evidence>
<dbReference type="InterPro" id="IPR005801">
    <property type="entry name" value="ADC_synthase"/>
</dbReference>
<comment type="subunit">
    <text evidence="11">Heterotetramer consisting of two non-identical subunits: a beta subunit (TrpG) and a large alpha subunit (TrpE).</text>
</comment>
<comment type="cofactor">
    <cofactor evidence="1 11">
        <name>Mg(2+)</name>
        <dbReference type="ChEBI" id="CHEBI:18420"/>
    </cofactor>
</comment>
<dbReference type="InterPro" id="IPR015890">
    <property type="entry name" value="Chorismate_C"/>
</dbReference>
<feature type="domain" description="Anthranilate synthase component I N-terminal" evidence="13">
    <location>
        <begin position="30"/>
        <end position="188"/>
    </location>
</feature>
<accession>D8J848</accession>
<gene>
    <name evidence="11" type="primary">trpE</name>
    <name evidence="14" type="ordered locus">HacjB3_03850</name>
    <name evidence="15" type="ORF">C497_15443</name>
</gene>
<comment type="pathway">
    <text evidence="2 11">Amino-acid biosynthesis; L-tryptophan biosynthesis; L-tryptophan from chorismate: step 1/5.</text>
</comment>
<dbReference type="STRING" id="795797.HacjB3_03850"/>
<dbReference type="UniPathway" id="UPA00035">
    <property type="reaction ID" value="UER00040"/>
</dbReference>
<evidence type="ECO:0000256" key="9">
    <source>
        <dbReference type="ARBA" id="ARBA00023239"/>
    </source>
</evidence>
<dbReference type="Pfam" id="PF04715">
    <property type="entry name" value="Anth_synt_I_N"/>
    <property type="match status" value="1"/>
</dbReference>
<dbReference type="OrthoDB" id="25514at2157"/>
<evidence type="ECO:0000256" key="3">
    <source>
        <dbReference type="ARBA" id="ARBA00009562"/>
    </source>
</evidence>
<dbReference type="GO" id="GO:0000162">
    <property type="term" value="P:L-tryptophan biosynthetic process"/>
    <property type="evidence" value="ECO:0007669"/>
    <property type="project" value="UniProtKB-UniPathway"/>
</dbReference>
<dbReference type="PANTHER" id="PTHR11236">
    <property type="entry name" value="AMINOBENZOATE/ANTHRANILATE SYNTHASE"/>
    <property type="match status" value="1"/>
</dbReference>
<keyword evidence="4 11" id="KW-0028">Amino-acid biosynthesis</keyword>
<evidence type="ECO:0000259" key="13">
    <source>
        <dbReference type="Pfam" id="PF04715"/>
    </source>
</evidence>
<name>D8J848_HALJB</name>
<dbReference type="EC" id="4.1.3.27" evidence="11"/>
<evidence type="ECO:0000256" key="8">
    <source>
        <dbReference type="ARBA" id="ARBA00023141"/>
    </source>
</evidence>
<dbReference type="AlphaFoldDB" id="D8J848"/>
<evidence type="ECO:0000256" key="5">
    <source>
        <dbReference type="ARBA" id="ARBA00022723"/>
    </source>
</evidence>
<organism evidence="14 16">
    <name type="scientific">Halalkalicoccus jeotgali (strain DSM 18796 / CECT 7217 / JCM 14584 / KCTC 4019 / B3)</name>
    <dbReference type="NCBI Taxonomy" id="795797"/>
    <lineage>
        <taxon>Archaea</taxon>
        <taxon>Methanobacteriati</taxon>
        <taxon>Methanobacteriota</taxon>
        <taxon>Stenosarchaea group</taxon>
        <taxon>Halobacteria</taxon>
        <taxon>Halobacteriales</taxon>
        <taxon>Halococcaceae</taxon>
        <taxon>Halalkalicoccus</taxon>
    </lineage>
</organism>
<evidence type="ECO:0000313" key="14">
    <source>
        <dbReference type="EMBL" id="ADJ14161.1"/>
    </source>
</evidence>
<dbReference type="Proteomes" id="UP000000390">
    <property type="component" value="Chromosome"/>
</dbReference>
<evidence type="ECO:0000313" key="17">
    <source>
        <dbReference type="Proteomes" id="UP000011645"/>
    </source>
</evidence>
<evidence type="ECO:0000256" key="6">
    <source>
        <dbReference type="ARBA" id="ARBA00022822"/>
    </source>
</evidence>
<evidence type="ECO:0000256" key="1">
    <source>
        <dbReference type="ARBA" id="ARBA00001946"/>
    </source>
</evidence>